<dbReference type="GO" id="GO:0015074">
    <property type="term" value="P:DNA integration"/>
    <property type="evidence" value="ECO:0007669"/>
    <property type="project" value="InterPro"/>
</dbReference>
<feature type="domain" description="Tyr recombinase" evidence="5">
    <location>
        <begin position="215"/>
        <end position="406"/>
    </location>
</feature>
<comment type="similarity">
    <text evidence="1">Belongs to the 'phage' integrase family.</text>
</comment>
<accession>A0A5C6V2R0</accession>
<evidence type="ECO:0000256" key="3">
    <source>
        <dbReference type="ARBA" id="ARBA00023172"/>
    </source>
</evidence>
<dbReference type="InterPro" id="IPR025269">
    <property type="entry name" value="SAM-like_dom"/>
</dbReference>
<keyword evidence="4" id="KW-0175">Coiled coil</keyword>
<reference evidence="6 7" key="1">
    <citation type="submission" date="2019-08" db="EMBL/GenBank/DDBJ databases">
        <title>Genome of Luteibaculum oceani JCM 18817.</title>
        <authorList>
            <person name="Bowman J.P."/>
        </authorList>
    </citation>
    <scope>NUCLEOTIDE SEQUENCE [LARGE SCALE GENOMIC DNA]</scope>
    <source>
        <strain evidence="6 7">JCM 18817</strain>
    </source>
</reference>
<comment type="caution">
    <text evidence="6">The sequence shown here is derived from an EMBL/GenBank/DDBJ whole genome shotgun (WGS) entry which is preliminary data.</text>
</comment>
<dbReference type="OrthoDB" id="1094492at2"/>
<feature type="coiled-coil region" evidence="4">
    <location>
        <begin position="63"/>
        <end position="90"/>
    </location>
</feature>
<dbReference type="InterPro" id="IPR002104">
    <property type="entry name" value="Integrase_catalytic"/>
</dbReference>
<dbReference type="InterPro" id="IPR013762">
    <property type="entry name" value="Integrase-like_cat_sf"/>
</dbReference>
<dbReference type="Gene3D" id="1.10.150.130">
    <property type="match status" value="1"/>
</dbReference>
<dbReference type="InterPro" id="IPR011010">
    <property type="entry name" value="DNA_brk_join_enz"/>
</dbReference>
<evidence type="ECO:0000313" key="6">
    <source>
        <dbReference type="EMBL" id="TXC78766.1"/>
    </source>
</evidence>
<proteinExistence type="inferred from homology"/>
<dbReference type="Pfam" id="PF17293">
    <property type="entry name" value="Arm-DNA-bind_5"/>
    <property type="match status" value="1"/>
</dbReference>
<evidence type="ECO:0000256" key="1">
    <source>
        <dbReference type="ARBA" id="ARBA00008857"/>
    </source>
</evidence>
<dbReference type="RefSeq" id="WP_147014289.1">
    <property type="nucleotide sequence ID" value="NZ_VORB01000005.1"/>
</dbReference>
<name>A0A5C6V2R0_9FLAO</name>
<dbReference type="InterPro" id="IPR035386">
    <property type="entry name" value="Arm-DNA-bind_5"/>
</dbReference>
<keyword evidence="7" id="KW-1185">Reference proteome</keyword>
<dbReference type="PANTHER" id="PTHR30349:SF64">
    <property type="entry name" value="PROPHAGE INTEGRASE INTD-RELATED"/>
    <property type="match status" value="1"/>
</dbReference>
<dbReference type="GO" id="GO:0006310">
    <property type="term" value="P:DNA recombination"/>
    <property type="evidence" value="ECO:0007669"/>
    <property type="project" value="UniProtKB-KW"/>
</dbReference>
<evidence type="ECO:0000256" key="2">
    <source>
        <dbReference type="ARBA" id="ARBA00023125"/>
    </source>
</evidence>
<dbReference type="EMBL" id="VORB01000005">
    <property type="protein sequence ID" value="TXC78766.1"/>
    <property type="molecule type" value="Genomic_DNA"/>
</dbReference>
<protein>
    <submittedName>
        <fullName evidence="6">Tyrosine-type recombinase/integrase</fullName>
    </submittedName>
</protein>
<evidence type="ECO:0000259" key="5">
    <source>
        <dbReference type="PROSITE" id="PS51898"/>
    </source>
</evidence>
<dbReference type="PROSITE" id="PS51898">
    <property type="entry name" value="TYR_RECOMBINASE"/>
    <property type="match status" value="1"/>
</dbReference>
<dbReference type="SUPFAM" id="SSF56349">
    <property type="entry name" value="DNA breaking-rejoining enzymes"/>
    <property type="match status" value="1"/>
</dbReference>
<sequence length="409" mass="47351">MASVKILLRNKSLKSGKYPIILKLYARNGKTSVITTGINLNKSEWDANKLSVRRSVNNYKAINQALFERKQKIEELINTLEAENANYTLQDIKIGYQEIFHPNIEPHAISIFEFAKHREEYFREHSRHSSAKSCYETARSFKSYIKKSITFDDITPEILDGYELFLKKAGGTEGGISFKMREIRAWYNSAIEKGNAKKENYPFNTYKISKLKSDYTPTTLSPEEFEKFKNINLSNRPDLELTQLIFLFSFYSGGVNLKDLAFLTKKKNLKDGRVHFTRRKTKKKLSFPLNETLYDLLKRMDKFTEKDSPYLLPILNNQAKTDIQMEGRYKRQLKRHNKNLKIIGELIGIENKKITSYVARHAFSTTTRDKGVGIEKLGQILGHSDIKTTKGYFGQFSNEATDEVLNDLQ</sequence>
<gene>
    <name evidence="6" type="ORF">FRX97_05995</name>
</gene>
<organism evidence="6 7">
    <name type="scientific">Luteibaculum oceani</name>
    <dbReference type="NCBI Taxonomy" id="1294296"/>
    <lineage>
        <taxon>Bacteria</taxon>
        <taxon>Pseudomonadati</taxon>
        <taxon>Bacteroidota</taxon>
        <taxon>Flavobacteriia</taxon>
        <taxon>Flavobacteriales</taxon>
        <taxon>Luteibaculaceae</taxon>
        <taxon>Luteibaculum</taxon>
    </lineage>
</organism>
<dbReference type="GO" id="GO:0003677">
    <property type="term" value="F:DNA binding"/>
    <property type="evidence" value="ECO:0007669"/>
    <property type="project" value="UniProtKB-KW"/>
</dbReference>
<dbReference type="InterPro" id="IPR010998">
    <property type="entry name" value="Integrase_recombinase_N"/>
</dbReference>
<dbReference type="Gene3D" id="1.10.443.10">
    <property type="entry name" value="Intergrase catalytic core"/>
    <property type="match status" value="1"/>
</dbReference>
<dbReference type="AlphaFoldDB" id="A0A5C6V2R0"/>
<dbReference type="PANTHER" id="PTHR30349">
    <property type="entry name" value="PHAGE INTEGRASE-RELATED"/>
    <property type="match status" value="1"/>
</dbReference>
<keyword evidence="2" id="KW-0238">DNA-binding</keyword>
<dbReference type="InterPro" id="IPR050090">
    <property type="entry name" value="Tyrosine_recombinase_XerCD"/>
</dbReference>
<evidence type="ECO:0000313" key="7">
    <source>
        <dbReference type="Proteomes" id="UP000321168"/>
    </source>
</evidence>
<keyword evidence="3" id="KW-0233">DNA recombination</keyword>
<dbReference type="Proteomes" id="UP000321168">
    <property type="component" value="Unassembled WGS sequence"/>
</dbReference>
<dbReference type="Pfam" id="PF13102">
    <property type="entry name" value="Phage_int_SAM_5"/>
    <property type="match status" value="1"/>
</dbReference>
<evidence type="ECO:0000256" key="4">
    <source>
        <dbReference type="SAM" id="Coils"/>
    </source>
</evidence>
<dbReference type="Pfam" id="PF00589">
    <property type="entry name" value="Phage_integrase"/>
    <property type="match status" value="1"/>
</dbReference>